<keyword evidence="7" id="KW-0443">Lipid metabolism</keyword>
<dbReference type="GO" id="GO:0016780">
    <property type="term" value="F:phosphotransferase activity, for other substituted phosphate groups"/>
    <property type="evidence" value="ECO:0007669"/>
    <property type="project" value="InterPro"/>
</dbReference>
<evidence type="ECO:0000256" key="2">
    <source>
        <dbReference type="ARBA" id="ARBA00010441"/>
    </source>
</evidence>
<evidence type="ECO:0008006" key="15">
    <source>
        <dbReference type="Google" id="ProtNLM"/>
    </source>
</evidence>
<dbReference type="Pfam" id="PF01066">
    <property type="entry name" value="CDP-OH_P_transf"/>
    <property type="match status" value="1"/>
</dbReference>
<dbReference type="InterPro" id="IPR048254">
    <property type="entry name" value="CDP_ALCOHOL_P_TRANSF_CS"/>
</dbReference>
<evidence type="ECO:0000313" key="14">
    <source>
        <dbReference type="Proteomes" id="UP000178930"/>
    </source>
</evidence>
<sequence>MTALIRSIVWIEKLAGIFENLIDRILEIKEKILITLIKNRWPAWLSANKLTGSRLIVALAIFPWVILVDYRGNEVLAIILIVMILTDLIDGVIARTLNQTSALGSLLDKIADKTLVMPLGVIEFWSYDPWLVGLSLFGMSVILFLAFVKFFRSSKTVVPENTAGKLCSACYSLAIIIAIWPDWQIWADHLGWGGFFVGMASIMQNFHRHFLAGK</sequence>
<evidence type="ECO:0000256" key="7">
    <source>
        <dbReference type="ARBA" id="ARBA00023098"/>
    </source>
</evidence>
<keyword evidence="5 12" id="KW-0812">Transmembrane</keyword>
<dbReference type="STRING" id="1797532.A2729_04375"/>
<keyword evidence="9" id="KW-0594">Phospholipid biosynthesis</keyword>
<evidence type="ECO:0000256" key="9">
    <source>
        <dbReference type="ARBA" id="ARBA00023209"/>
    </source>
</evidence>
<proteinExistence type="inferred from homology"/>
<evidence type="ECO:0000256" key="12">
    <source>
        <dbReference type="SAM" id="Phobius"/>
    </source>
</evidence>
<evidence type="ECO:0000256" key="6">
    <source>
        <dbReference type="ARBA" id="ARBA00022989"/>
    </source>
</evidence>
<evidence type="ECO:0000256" key="10">
    <source>
        <dbReference type="ARBA" id="ARBA00023264"/>
    </source>
</evidence>
<dbReference type="Proteomes" id="UP000178930">
    <property type="component" value="Unassembled WGS sequence"/>
</dbReference>
<dbReference type="InterPro" id="IPR043130">
    <property type="entry name" value="CDP-OH_PTrfase_TM_dom"/>
</dbReference>
<keyword evidence="6 12" id="KW-1133">Transmembrane helix</keyword>
<dbReference type="EMBL" id="MHIB01000037">
    <property type="protein sequence ID" value="OGY43382.1"/>
    <property type="molecule type" value="Genomic_DNA"/>
</dbReference>
<protein>
    <recommendedName>
        <fullName evidence="15">CDP-diacylglycerol--glycerol-3-phosphate 3-phosphatidyltransferase</fullName>
    </recommendedName>
</protein>
<evidence type="ECO:0000256" key="5">
    <source>
        <dbReference type="ARBA" id="ARBA00022692"/>
    </source>
</evidence>
<feature type="transmembrane region" description="Helical" evidence="12">
    <location>
        <begin position="75"/>
        <end position="97"/>
    </location>
</feature>
<name>A0A1G1XTT9_9BACT</name>
<reference evidence="13 14" key="1">
    <citation type="journal article" date="2016" name="Nat. Commun.">
        <title>Thousands of microbial genomes shed light on interconnected biogeochemical processes in an aquifer system.</title>
        <authorList>
            <person name="Anantharaman K."/>
            <person name="Brown C.T."/>
            <person name="Hug L.A."/>
            <person name="Sharon I."/>
            <person name="Castelle C.J."/>
            <person name="Probst A.J."/>
            <person name="Thomas B.C."/>
            <person name="Singh A."/>
            <person name="Wilkins M.J."/>
            <person name="Karaoz U."/>
            <person name="Brodie E.L."/>
            <person name="Williams K.H."/>
            <person name="Hubbard S.S."/>
            <person name="Banfield J.F."/>
        </authorList>
    </citation>
    <scope>NUCLEOTIDE SEQUENCE [LARGE SCALE GENOMIC DNA]</scope>
</reference>
<feature type="transmembrane region" description="Helical" evidence="12">
    <location>
        <begin position="51"/>
        <end position="68"/>
    </location>
</feature>
<accession>A0A1G1XTT9</accession>
<keyword evidence="4 11" id="KW-0808">Transferase</keyword>
<dbReference type="Gene3D" id="1.20.120.1760">
    <property type="match status" value="1"/>
</dbReference>
<dbReference type="InterPro" id="IPR050324">
    <property type="entry name" value="CDP-alcohol_PTase-I"/>
</dbReference>
<dbReference type="PANTHER" id="PTHR14269:SF11">
    <property type="entry name" value="CDP-DIACYLGLYCEROL--GLYCEROL-3-PHOSPHATE 3-PHOSPHATIDYLTRANSFERASE"/>
    <property type="match status" value="1"/>
</dbReference>
<dbReference type="InterPro" id="IPR000462">
    <property type="entry name" value="CDP-OH_P_trans"/>
</dbReference>
<dbReference type="GO" id="GO:0046474">
    <property type="term" value="P:glycerophospholipid biosynthetic process"/>
    <property type="evidence" value="ECO:0007669"/>
    <property type="project" value="TreeGrafter"/>
</dbReference>
<dbReference type="PANTHER" id="PTHR14269">
    <property type="entry name" value="CDP-DIACYLGLYCEROL--GLYCEROL-3-PHOSPHATE 3-PHOSPHATIDYLTRANSFERASE-RELATED"/>
    <property type="match status" value="1"/>
</dbReference>
<organism evidence="13 14">
    <name type="scientific">Candidatus Buchananbacteria bacterium RIFCSPHIGHO2_01_FULL_39_14</name>
    <dbReference type="NCBI Taxonomy" id="1797532"/>
    <lineage>
        <taxon>Bacteria</taxon>
        <taxon>Candidatus Buchananiibacteriota</taxon>
    </lineage>
</organism>
<gene>
    <name evidence="13" type="ORF">A2729_04375</name>
</gene>
<keyword evidence="3" id="KW-0444">Lipid biosynthesis</keyword>
<dbReference type="PROSITE" id="PS00379">
    <property type="entry name" value="CDP_ALCOHOL_P_TRANSF"/>
    <property type="match status" value="1"/>
</dbReference>
<evidence type="ECO:0000313" key="13">
    <source>
        <dbReference type="EMBL" id="OGY43382.1"/>
    </source>
</evidence>
<evidence type="ECO:0000256" key="3">
    <source>
        <dbReference type="ARBA" id="ARBA00022516"/>
    </source>
</evidence>
<dbReference type="AlphaFoldDB" id="A0A1G1XTT9"/>
<keyword evidence="10" id="KW-1208">Phospholipid metabolism</keyword>
<evidence type="ECO:0000256" key="8">
    <source>
        <dbReference type="ARBA" id="ARBA00023136"/>
    </source>
</evidence>
<dbReference type="GO" id="GO:0016020">
    <property type="term" value="C:membrane"/>
    <property type="evidence" value="ECO:0007669"/>
    <property type="project" value="UniProtKB-SubCell"/>
</dbReference>
<evidence type="ECO:0000256" key="1">
    <source>
        <dbReference type="ARBA" id="ARBA00004141"/>
    </source>
</evidence>
<comment type="similarity">
    <text evidence="2 11">Belongs to the CDP-alcohol phosphatidyltransferase class-I family.</text>
</comment>
<evidence type="ECO:0000256" key="11">
    <source>
        <dbReference type="RuleBase" id="RU003750"/>
    </source>
</evidence>
<comment type="caution">
    <text evidence="13">The sequence shown here is derived from an EMBL/GenBank/DDBJ whole genome shotgun (WGS) entry which is preliminary data.</text>
</comment>
<keyword evidence="8 12" id="KW-0472">Membrane</keyword>
<feature type="transmembrane region" description="Helical" evidence="12">
    <location>
        <begin position="130"/>
        <end position="151"/>
    </location>
</feature>
<feature type="transmembrane region" description="Helical" evidence="12">
    <location>
        <begin position="163"/>
        <end position="183"/>
    </location>
</feature>
<evidence type="ECO:0000256" key="4">
    <source>
        <dbReference type="ARBA" id="ARBA00022679"/>
    </source>
</evidence>
<comment type="subcellular location">
    <subcellularLocation>
        <location evidence="1">Membrane</location>
        <topology evidence="1">Multi-pass membrane protein</topology>
    </subcellularLocation>
</comment>